<comment type="subunit">
    <text evidence="6">Homotetramer.</text>
</comment>
<evidence type="ECO:0000313" key="8">
    <source>
        <dbReference type="EMBL" id="XBM46919.1"/>
    </source>
</evidence>
<dbReference type="PROSITE" id="PS51383">
    <property type="entry name" value="YJEF_C_3"/>
    <property type="match status" value="1"/>
</dbReference>
<dbReference type="SUPFAM" id="SSF53613">
    <property type="entry name" value="Ribokinase-like"/>
    <property type="match status" value="1"/>
</dbReference>
<comment type="catalytic activity">
    <reaction evidence="6">
        <text>(6S)-NADPHX + ADP = AMP + phosphate + NADPH + H(+)</text>
        <dbReference type="Rhea" id="RHEA:32235"/>
        <dbReference type="ChEBI" id="CHEBI:15378"/>
        <dbReference type="ChEBI" id="CHEBI:43474"/>
        <dbReference type="ChEBI" id="CHEBI:57783"/>
        <dbReference type="ChEBI" id="CHEBI:64076"/>
        <dbReference type="ChEBI" id="CHEBI:456215"/>
        <dbReference type="ChEBI" id="CHEBI:456216"/>
        <dbReference type="EC" id="4.2.1.136"/>
    </reaction>
</comment>
<dbReference type="EC" id="4.2.1.136" evidence="6"/>
<dbReference type="GO" id="GO:0052855">
    <property type="term" value="F:ADP-dependent NAD(P)H-hydrate dehydratase activity"/>
    <property type="evidence" value="ECO:0007669"/>
    <property type="project" value="UniProtKB-UniRule"/>
</dbReference>
<dbReference type="InterPro" id="IPR029056">
    <property type="entry name" value="Ribokinase-like"/>
</dbReference>
<comment type="function">
    <text evidence="6">Catalyzes the dehydration of the S-form of NAD(P)HX at the expense of ADP, which is converted to AMP. Together with NAD(P)HX epimerase, which catalyzes the epimerization of the S- and R-forms, the enzyme allows the repair of both epimers of NAD(P)HX, a damaged form of NAD(P)H that is a result of enzymatic or heat-dependent hydration.</text>
</comment>
<keyword evidence="2 6" id="KW-0067">ATP-binding</keyword>
<comment type="catalytic activity">
    <reaction evidence="6">
        <text>(6S)-NADHX + ADP = AMP + phosphate + NADH + H(+)</text>
        <dbReference type="Rhea" id="RHEA:32223"/>
        <dbReference type="ChEBI" id="CHEBI:15378"/>
        <dbReference type="ChEBI" id="CHEBI:43474"/>
        <dbReference type="ChEBI" id="CHEBI:57945"/>
        <dbReference type="ChEBI" id="CHEBI:64074"/>
        <dbReference type="ChEBI" id="CHEBI:456215"/>
        <dbReference type="ChEBI" id="CHEBI:456216"/>
        <dbReference type="EC" id="4.2.1.136"/>
    </reaction>
</comment>
<dbReference type="PANTHER" id="PTHR12592">
    <property type="entry name" value="ATP-DEPENDENT (S)-NAD(P)H-HYDRATE DEHYDRATASE FAMILY MEMBER"/>
    <property type="match status" value="1"/>
</dbReference>
<dbReference type="EMBL" id="CP157390">
    <property type="protein sequence ID" value="XBM46919.1"/>
    <property type="molecule type" value="Genomic_DNA"/>
</dbReference>
<evidence type="ECO:0000256" key="2">
    <source>
        <dbReference type="ARBA" id="ARBA00022840"/>
    </source>
</evidence>
<dbReference type="Gene3D" id="3.40.1190.20">
    <property type="match status" value="1"/>
</dbReference>
<dbReference type="CDD" id="cd01171">
    <property type="entry name" value="YXKO-related"/>
    <property type="match status" value="1"/>
</dbReference>
<gene>
    <name evidence="6" type="primary">nnrD</name>
    <name evidence="8" type="ORF">AAME72_12590</name>
</gene>
<proteinExistence type="inferred from homology"/>
<dbReference type="InterPro" id="IPR000631">
    <property type="entry name" value="CARKD"/>
</dbReference>
<dbReference type="HAMAP" id="MF_01965">
    <property type="entry name" value="NADHX_dehydratase"/>
    <property type="match status" value="1"/>
</dbReference>
<name>A0AAU7G8T5_9MICO</name>
<feature type="binding site" evidence="6">
    <location>
        <position position="214"/>
    </location>
    <ligand>
        <name>AMP</name>
        <dbReference type="ChEBI" id="CHEBI:456215"/>
    </ligand>
</feature>
<dbReference type="GO" id="GO:0110051">
    <property type="term" value="P:metabolite repair"/>
    <property type="evidence" value="ECO:0007669"/>
    <property type="project" value="TreeGrafter"/>
</dbReference>
<keyword evidence="1 6" id="KW-0547">Nucleotide-binding</keyword>
<dbReference type="AlphaFoldDB" id="A0AAU7G8T5"/>
<feature type="binding site" evidence="6">
    <location>
        <position position="93"/>
    </location>
    <ligand>
        <name>(6S)-NADPHX</name>
        <dbReference type="ChEBI" id="CHEBI:64076"/>
    </ligand>
</feature>
<feature type="binding site" evidence="6">
    <location>
        <begin position="185"/>
        <end position="189"/>
    </location>
    <ligand>
        <name>AMP</name>
        <dbReference type="ChEBI" id="CHEBI:456215"/>
    </ligand>
</feature>
<dbReference type="PANTHER" id="PTHR12592:SF0">
    <property type="entry name" value="ATP-DEPENDENT (S)-NAD(P)H-HYDRATE DEHYDRATASE"/>
    <property type="match status" value="1"/>
</dbReference>
<evidence type="ECO:0000256" key="1">
    <source>
        <dbReference type="ARBA" id="ARBA00022741"/>
    </source>
</evidence>
<accession>A0AAU7G8T5</accession>
<dbReference type="RefSeq" id="WP_348786897.1">
    <property type="nucleotide sequence ID" value="NZ_CP157390.1"/>
</dbReference>
<dbReference type="GO" id="GO:0052856">
    <property type="term" value="F:NAD(P)HX epimerase activity"/>
    <property type="evidence" value="ECO:0007669"/>
    <property type="project" value="TreeGrafter"/>
</dbReference>
<feature type="binding site" evidence="6">
    <location>
        <position position="215"/>
    </location>
    <ligand>
        <name>(6S)-NADPHX</name>
        <dbReference type="ChEBI" id="CHEBI:64076"/>
    </ligand>
</feature>
<evidence type="ECO:0000259" key="7">
    <source>
        <dbReference type="PROSITE" id="PS51383"/>
    </source>
</evidence>
<dbReference type="Pfam" id="PF01256">
    <property type="entry name" value="Carb_kinase"/>
    <property type="match status" value="1"/>
</dbReference>
<sequence>MSEGRSWEERDAREWIAVPQEGDDKYSRGVLGVVTGSAMYPGAAVLGVEAAARTGVGMVRYLGADRPTEHVLRRRPEVVSAPGRVQAWLIGSGMDASSRPADDAGRLAVALGDGTPVVVDAGALDLVGRAAGPVVITPHYRELAGVLAAAADDDSDAVTADEVRADPAAWAARAAAALGVTVLLKGHTTHIVTPDGAHRTVSAGPAWLATAGSGDVLGGVLGALVATHADAVREHGHAALAALAATAAWLHGRAGESASAGGPIVALDIAEALPSVIRRVLGA</sequence>
<comment type="cofactor">
    <cofactor evidence="6">
        <name>Mg(2+)</name>
        <dbReference type="ChEBI" id="CHEBI:18420"/>
    </cofactor>
</comment>
<keyword evidence="5 6" id="KW-0456">Lyase</keyword>
<dbReference type="GO" id="GO:0005524">
    <property type="term" value="F:ATP binding"/>
    <property type="evidence" value="ECO:0007669"/>
    <property type="project" value="UniProtKB-KW"/>
</dbReference>
<evidence type="ECO:0000256" key="6">
    <source>
        <dbReference type="HAMAP-Rule" id="MF_01965"/>
    </source>
</evidence>
<feature type="binding site" evidence="6">
    <location>
        <position position="43"/>
    </location>
    <ligand>
        <name>(6S)-NADPHX</name>
        <dbReference type="ChEBI" id="CHEBI:64076"/>
    </ligand>
</feature>
<keyword evidence="4 6" id="KW-0520">NAD</keyword>
<feature type="domain" description="YjeF C-terminal" evidence="7">
    <location>
        <begin position="8"/>
        <end position="280"/>
    </location>
</feature>
<evidence type="ECO:0000256" key="4">
    <source>
        <dbReference type="ARBA" id="ARBA00023027"/>
    </source>
</evidence>
<organism evidence="8">
    <name type="scientific">Leifsonia sp. NPDC080035</name>
    <dbReference type="NCBI Taxonomy" id="3143936"/>
    <lineage>
        <taxon>Bacteria</taxon>
        <taxon>Bacillati</taxon>
        <taxon>Actinomycetota</taxon>
        <taxon>Actinomycetes</taxon>
        <taxon>Micrococcales</taxon>
        <taxon>Microbacteriaceae</taxon>
        <taxon>Leifsonia</taxon>
    </lineage>
</organism>
<comment type="similarity">
    <text evidence="6">Belongs to the NnrD/CARKD family.</text>
</comment>
<evidence type="ECO:0000256" key="3">
    <source>
        <dbReference type="ARBA" id="ARBA00022857"/>
    </source>
</evidence>
<evidence type="ECO:0000256" key="5">
    <source>
        <dbReference type="ARBA" id="ARBA00023239"/>
    </source>
</evidence>
<protein>
    <recommendedName>
        <fullName evidence="6">ADP-dependent (S)-NAD(P)H-hydrate dehydratase</fullName>
        <ecNumber evidence="6">4.2.1.136</ecNumber>
    </recommendedName>
    <alternativeName>
        <fullName evidence="6">ADP-dependent NAD(P)HX dehydratase</fullName>
    </alternativeName>
</protein>
<dbReference type="GO" id="GO:0046496">
    <property type="term" value="P:nicotinamide nucleotide metabolic process"/>
    <property type="evidence" value="ECO:0007669"/>
    <property type="project" value="UniProtKB-UniRule"/>
</dbReference>
<feature type="binding site" evidence="6">
    <location>
        <position position="139"/>
    </location>
    <ligand>
        <name>(6S)-NADPHX</name>
        <dbReference type="ChEBI" id="CHEBI:64076"/>
    </ligand>
</feature>
<reference evidence="8" key="1">
    <citation type="submission" date="2024-05" db="EMBL/GenBank/DDBJ databases">
        <title>The Natural Products Discovery Center: Release of the First 8490 Sequenced Strains for Exploring Actinobacteria Biosynthetic Diversity.</title>
        <authorList>
            <person name="Kalkreuter E."/>
            <person name="Kautsar S.A."/>
            <person name="Yang D."/>
            <person name="Bader C.D."/>
            <person name="Teijaro C.N."/>
            <person name="Fluegel L."/>
            <person name="Davis C.M."/>
            <person name="Simpson J.R."/>
            <person name="Lauterbach L."/>
            <person name="Steele A.D."/>
            <person name="Gui C."/>
            <person name="Meng S."/>
            <person name="Li G."/>
            <person name="Viehrig K."/>
            <person name="Ye F."/>
            <person name="Su P."/>
            <person name="Kiefer A.F."/>
            <person name="Nichols A."/>
            <person name="Cepeda A.J."/>
            <person name="Yan W."/>
            <person name="Fan B."/>
            <person name="Jiang Y."/>
            <person name="Adhikari A."/>
            <person name="Zheng C.-J."/>
            <person name="Schuster L."/>
            <person name="Cowan T.M."/>
            <person name="Smanski M.J."/>
            <person name="Chevrette M.G."/>
            <person name="de Carvalho L.P.S."/>
            <person name="Shen B."/>
        </authorList>
    </citation>
    <scope>NUCLEOTIDE SEQUENCE</scope>
    <source>
        <strain evidence="8">NPDC080035</strain>
    </source>
</reference>
<keyword evidence="3 6" id="KW-0521">NADP</keyword>